<dbReference type="PANTHER" id="PTHR11017:SF271">
    <property type="entry name" value="DISEASE RESISTANCE PROTEIN (TIR-NBS-LRR CLASS) FAMILY"/>
    <property type="match status" value="1"/>
</dbReference>
<reference evidence="1 2" key="2">
    <citation type="journal article" date="2017" name="Front. Plant Sci.">
        <title>Gene Classification and Mining of Molecular Markers Useful in Red Clover (Trifolium pratense) Breeding.</title>
        <authorList>
            <person name="Istvanek J."/>
            <person name="Dluhosova J."/>
            <person name="Dluhos P."/>
            <person name="Patkova L."/>
            <person name="Nedelnik J."/>
            <person name="Repkova J."/>
        </authorList>
    </citation>
    <scope>NUCLEOTIDE SEQUENCE [LARGE SCALE GENOMIC DNA]</scope>
    <source>
        <strain evidence="2">cv. Tatra</strain>
        <tissue evidence="1">Young leaves</tissue>
    </source>
</reference>
<dbReference type="EMBL" id="ASHM01132693">
    <property type="protein sequence ID" value="PNX59596.1"/>
    <property type="molecule type" value="Genomic_DNA"/>
</dbReference>
<proteinExistence type="predicted"/>
<evidence type="ECO:0000313" key="1">
    <source>
        <dbReference type="EMBL" id="PNX59596.1"/>
    </source>
</evidence>
<dbReference type="PANTHER" id="PTHR11017">
    <property type="entry name" value="LEUCINE-RICH REPEAT-CONTAINING PROTEIN"/>
    <property type="match status" value="1"/>
</dbReference>
<dbReference type="GO" id="GO:0006952">
    <property type="term" value="P:defense response"/>
    <property type="evidence" value="ECO:0007669"/>
    <property type="project" value="InterPro"/>
</dbReference>
<evidence type="ECO:0000313" key="2">
    <source>
        <dbReference type="Proteomes" id="UP000236291"/>
    </source>
</evidence>
<gene>
    <name evidence="1" type="ORF">L195_g059767</name>
</gene>
<dbReference type="AlphaFoldDB" id="A0A2K3K017"/>
<dbReference type="Proteomes" id="UP000236291">
    <property type="component" value="Unassembled WGS sequence"/>
</dbReference>
<feature type="non-terminal residue" evidence="1">
    <location>
        <position position="65"/>
    </location>
</feature>
<organism evidence="1 2">
    <name type="scientific">Trifolium pratense</name>
    <name type="common">Red clover</name>
    <dbReference type="NCBI Taxonomy" id="57577"/>
    <lineage>
        <taxon>Eukaryota</taxon>
        <taxon>Viridiplantae</taxon>
        <taxon>Streptophyta</taxon>
        <taxon>Embryophyta</taxon>
        <taxon>Tracheophyta</taxon>
        <taxon>Spermatophyta</taxon>
        <taxon>Magnoliopsida</taxon>
        <taxon>eudicotyledons</taxon>
        <taxon>Gunneridae</taxon>
        <taxon>Pentapetalae</taxon>
        <taxon>rosids</taxon>
        <taxon>fabids</taxon>
        <taxon>Fabales</taxon>
        <taxon>Fabaceae</taxon>
        <taxon>Papilionoideae</taxon>
        <taxon>50 kb inversion clade</taxon>
        <taxon>NPAAA clade</taxon>
        <taxon>Hologalegina</taxon>
        <taxon>IRL clade</taxon>
        <taxon>Trifolieae</taxon>
        <taxon>Trifolium</taxon>
    </lineage>
</organism>
<sequence>MDKLRLLQLSGVQLDGDYKYLSRHLRWLSWHGFPFEFIPADFHQDNLVAVDLKYSSLKHVWMQSQ</sequence>
<accession>A0A2K3K017</accession>
<dbReference type="STRING" id="57577.A0A2K3K017"/>
<comment type="caution">
    <text evidence="1">The sequence shown here is derived from an EMBL/GenBank/DDBJ whole genome shotgun (WGS) entry which is preliminary data.</text>
</comment>
<dbReference type="InterPro" id="IPR044974">
    <property type="entry name" value="Disease_R_plants"/>
</dbReference>
<name>A0A2K3K017_TRIPR</name>
<reference evidence="1 2" key="1">
    <citation type="journal article" date="2014" name="Am. J. Bot.">
        <title>Genome assembly and annotation for red clover (Trifolium pratense; Fabaceae).</title>
        <authorList>
            <person name="Istvanek J."/>
            <person name="Jaros M."/>
            <person name="Krenek A."/>
            <person name="Repkova J."/>
        </authorList>
    </citation>
    <scope>NUCLEOTIDE SEQUENCE [LARGE SCALE GENOMIC DNA]</scope>
    <source>
        <strain evidence="2">cv. Tatra</strain>
        <tissue evidence="1">Young leaves</tissue>
    </source>
</reference>
<protein>
    <submittedName>
        <fullName evidence="1">Putative TIR-NBS-LRR resistance protein</fullName>
    </submittedName>
</protein>